<organism evidence="2 3">
    <name type="scientific">Penicillium brasilianum</name>
    <dbReference type="NCBI Taxonomy" id="104259"/>
    <lineage>
        <taxon>Eukaryota</taxon>
        <taxon>Fungi</taxon>
        <taxon>Dikarya</taxon>
        <taxon>Ascomycota</taxon>
        <taxon>Pezizomycotina</taxon>
        <taxon>Eurotiomycetes</taxon>
        <taxon>Eurotiomycetidae</taxon>
        <taxon>Eurotiales</taxon>
        <taxon>Aspergillaceae</taxon>
        <taxon>Penicillium</taxon>
    </lineage>
</organism>
<feature type="region of interest" description="Disordered" evidence="1">
    <location>
        <begin position="820"/>
        <end position="859"/>
    </location>
</feature>
<evidence type="ECO:0000256" key="1">
    <source>
        <dbReference type="SAM" id="MobiDB-lite"/>
    </source>
</evidence>
<dbReference type="InterPro" id="IPR021842">
    <property type="entry name" value="DUF3435"/>
</dbReference>
<evidence type="ECO:0000313" key="2">
    <source>
        <dbReference type="EMBL" id="CEJ58338.1"/>
    </source>
</evidence>
<evidence type="ECO:0000313" key="3">
    <source>
        <dbReference type="Proteomes" id="UP000042958"/>
    </source>
</evidence>
<feature type="region of interest" description="Disordered" evidence="1">
    <location>
        <begin position="783"/>
        <end position="802"/>
    </location>
</feature>
<reference evidence="3" key="1">
    <citation type="journal article" date="2015" name="Genome Announc.">
        <title>Draft genome sequence of the fungus Penicillium brasilianum MG11.</title>
        <authorList>
            <person name="Horn F."/>
            <person name="Linde J."/>
            <person name="Mattern D.J."/>
            <person name="Walther G."/>
            <person name="Guthke R."/>
            <person name="Brakhage A.A."/>
            <person name="Valiante V."/>
        </authorList>
    </citation>
    <scope>NUCLEOTIDE SEQUENCE [LARGE SCALE GENOMIC DNA]</scope>
    <source>
        <strain evidence="3">MG11</strain>
    </source>
</reference>
<feature type="compositionally biased region" description="Basic and acidic residues" evidence="1">
    <location>
        <begin position="826"/>
        <end position="852"/>
    </location>
</feature>
<accession>A0A0F7TNI3</accession>
<dbReference type="STRING" id="104259.A0A0F7TNI3"/>
<dbReference type="AlphaFoldDB" id="A0A0F7TNI3"/>
<protein>
    <submittedName>
        <fullName evidence="2">Uncharacterized protein</fullName>
    </submittedName>
</protein>
<dbReference type="Pfam" id="PF11917">
    <property type="entry name" value="DUF3435"/>
    <property type="match status" value="1"/>
</dbReference>
<dbReference type="PANTHER" id="PTHR37535">
    <property type="entry name" value="FLUG DOMAIN PROTEIN"/>
    <property type="match status" value="1"/>
</dbReference>
<dbReference type="OrthoDB" id="5400577at2759"/>
<dbReference type="EMBL" id="CDHK01000006">
    <property type="protein sequence ID" value="CEJ58338.1"/>
    <property type="molecule type" value="Genomic_DNA"/>
</dbReference>
<dbReference type="PANTHER" id="PTHR37535:SF3">
    <property type="entry name" value="FLUG DOMAIN-CONTAINING PROTEIN"/>
    <property type="match status" value="1"/>
</dbReference>
<gene>
    <name evidence="2" type="ORF">PMG11_06997</name>
</gene>
<sequence length="936" mass="107869">MKLFGRLCKSGKPIVRTAKAWAERFFGGFKESTGTEISETDRKEVYSWIKNTLTKDGKVVNKKKQKYNFTKEDFMKVVSSMWRVDHKKFIPRGLKALILFALQLYLFTGARVGSFMPSDENKQERGLRYEHIELVLFPSTTALWETGWKVNQKWLKNNRDSDYTVFGIGIRDSKRPQFASGDLLLGLALVRGALFGIETKEDLVKYDLSNGEIPLRWKKSFMEKPLFTNVTASGPQDIPLTSKDFSAYLHQIFDAAGYSEHPTIHCLRRNLAKEVEKSYGSAPVSQILAQKDPNTFPEHYQAHCSSIDTVSAILDEKAQTKHIAYFQGYSQFCEPGMPVELPAHIKESILKLPEITEIQNRVELLEKVGDEEGLMVGKLQYREALVRQRRIALKTYQDSWVKAKRDQDILNRRKGEPIEVMKDICTRAQYLIMPELARIAHAMSGTPELTFEEKLHYVEDIQTLCSRNEDVTYLPNEQPIDGHCPVKRCQLGIEILSKSARSAHIHNCIRQEKATELNVPESRLHFCYECMEWFLSPQWRDHCAVHLESWRTLHCEAIRYRHTIIRPAYCPFCLWDINQPAEERLQYWSRNGHLKEHIESQHLPKLLWPTIEPVCGCSQTFQNEREIRHHLHDTHGLKDAIWRNPKPPRKRKRACDNESQDFPMYTREECLKKARFSHYIPLRQENGHQLSNNVLVPALSVNGFIMENPEEYRHSRIDETSTSRTTSVASCFSRETSSLSSRSVSQGLEVIDPRILSAHSFNKNEPQSSDQVTEKPPSLSLSYYLQPALPPQPTSSKEDEGCAENRIGGEVSAAQEECTIPAPIDHQADKTAESGNKKALESKEYGPDRNYEDPTQVSRGNARSLSHLMQESGFNNLHRRLNARDRRKLLALKGEKMTLRQVGPQFAHLDTDFLRQVWGELKPFERCTRSRSIRKR</sequence>
<dbReference type="Proteomes" id="UP000042958">
    <property type="component" value="Unassembled WGS sequence"/>
</dbReference>
<name>A0A0F7TNI3_PENBI</name>
<proteinExistence type="predicted"/>
<keyword evidence="3" id="KW-1185">Reference proteome</keyword>